<dbReference type="PROSITE" id="PS00917">
    <property type="entry name" value="ASN_GLN_ASE_2"/>
    <property type="match status" value="1"/>
</dbReference>
<reference evidence="11" key="1">
    <citation type="submission" date="2020-08" db="EMBL/GenBank/DDBJ databases">
        <title>Genome public.</title>
        <authorList>
            <person name="Liu C."/>
            <person name="Sun Q."/>
        </authorList>
    </citation>
    <scope>NUCLEOTIDE SEQUENCE</scope>
    <source>
        <strain evidence="11">NSJ-32</strain>
    </source>
</reference>
<dbReference type="Pfam" id="PF17763">
    <property type="entry name" value="Asparaginase_C"/>
    <property type="match status" value="1"/>
</dbReference>
<dbReference type="InterPro" id="IPR041725">
    <property type="entry name" value="L-asparaginase_I"/>
</dbReference>
<dbReference type="Gene3D" id="3.40.50.1170">
    <property type="entry name" value="L-asparaginase, N-terminal domain"/>
    <property type="match status" value="1"/>
</dbReference>
<feature type="binding site" evidence="6">
    <location>
        <position position="54"/>
    </location>
    <ligand>
        <name>substrate</name>
    </ligand>
</feature>
<dbReference type="Gene3D" id="3.40.50.40">
    <property type="match status" value="1"/>
</dbReference>
<dbReference type="InterPro" id="IPR027475">
    <property type="entry name" value="Asparaginase/glutaminase_AS2"/>
</dbReference>
<dbReference type="FunFam" id="3.40.50.1170:FF:000001">
    <property type="entry name" value="L-asparaginase 2"/>
    <property type="match status" value="1"/>
</dbReference>
<evidence type="ECO:0000256" key="2">
    <source>
        <dbReference type="ARBA" id="ARBA00012920"/>
    </source>
</evidence>
<comment type="caution">
    <text evidence="11">The sequence shown here is derived from an EMBL/GenBank/DDBJ whole genome shotgun (WGS) entry which is preliminary data.</text>
</comment>
<dbReference type="SMART" id="SM00870">
    <property type="entry name" value="Asparaginase"/>
    <property type="match status" value="1"/>
</dbReference>
<feature type="binding site" evidence="6">
    <location>
        <begin position="85"/>
        <end position="86"/>
    </location>
    <ligand>
        <name>substrate</name>
    </ligand>
</feature>
<dbReference type="NCBIfam" id="TIGR00519">
    <property type="entry name" value="asnASE_I"/>
    <property type="match status" value="1"/>
</dbReference>
<dbReference type="EC" id="3.5.1.1" evidence="2"/>
<dbReference type="PROSITE" id="PS51732">
    <property type="entry name" value="ASN_GLN_ASE_3"/>
    <property type="match status" value="1"/>
</dbReference>
<evidence type="ECO:0000256" key="1">
    <source>
        <dbReference type="ARBA" id="ARBA00010518"/>
    </source>
</evidence>
<dbReference type="PRINTS" id="PR00139">
    <property type="entry name" value="ASNGLNASE"/>
</dbReference>
<dbReference type="PIRSF" id="PIRSF500176">
    <property type="entry name" value="L_ASNase"/>
    <property type="match status" value="1"/>
</dbReference>
<keyword evidence="3" id="KW-0378">Hydrolase</keyword>
<dbReference type="PANTHER" id="PTHR11707:SF28">
    <property type="entry name" value="60 KDA LYSOPHOSPHOLIPASE"/>
    <property type="match status" value="1"/>
</dbReference>
<dbReference type="PIRSF" id="PIRSF001220">
    <property type="entry name" value="L-ASNase_gatD"/>
    <property type="match status" value="1"/>
</dbReference>
<dbReference type="RefSeq" id="WP_177717528.1">
    <property type="nucleotide sequence ID" value="NZ_JACRSQ010000007.1"/>
</dbReference>
<evidence type="ECO:0000313" key="12">
    <source>
        <dbReference type="Proteomes" id="UP000657006"/>
    </source>
</evidence>
<dbReference type="InterPro" id="IPR006033">
    <property type="entry name" value="AsnA_fam"/>
</dbReference>
<dbReference type="InterPro" id="IPR027473">
    <property type="entry name" value="L-asparaginase_C"/>
</dbReference>
<dbReference type="InterPro" id="IPR027474">
    <property type="entry name" value="L-asparaginase_N"/>
</dbReference>
<feature type="active site" evidence="7">
    <location>
        <position position="12"/>
    </location>
</feature>
<dbReference type="InterPro" id="IPR040919">
    <property type="entry name" value="Asparaginase_C"/>
</dbReference>
<dbReference type="InterPro" id="IPR037152">
    <property type="entry name" value="L-asparaginase_N_sf"/>
</dbReference>
<evidence type="ECO:0000256" key="3">
    <source>
        <dbReference type="ARBA" id="ARBA00022801"/>
    </source>
</evidence>
<name>A0A926DSV1_9FIRM</name>
<dbReference type="SUPFAM" id="SSF53774">
    <property type="entry name" value="Glutaminase/Asparaginase"/>
    <property type="match status" value="1"/>
</dbReference>
<sequence>MRRILMIATGGTIACKRTKTGLVPLLTSKEILRYVPAIRSFCSVDTLQILNLDSTNLRPDHWLLMARTIRDRYEDYDGFVLCHGTDTMAYTSAALSYLIQNSAKPIVITGAQKPIDMEITDAKTNLQDSFRYASCPQAHGVVIVFDGKVICGTRARKMRTKSNNAFSSINFPDLAVIQEDRIIQYIQDPPPNSQPIFYQTLNPNVIVIKLIPGMDPHIFCCLSESFDGVIIESYGVGGIPWDTEYNFASALDRLVQDGKIVVMTTQVLHEGSDMSVYQVGHMAKKQFRLMESYDMTLESTVTKLMWALGQSSDPKEVRRLFNATINHDMLYQGVNCQQEEKEGAT</sequence>
<dbReference type="PANTHER" id="PTHR11707">
    <property type="entry name" value="L-ASPARAGINASE"/>
    <property type="match status" value="1"/>
</dbReference>
<dbReference type="PROSITE" id="PS51257">
    <property type="entry name" value="PROKAR_LIPOPROTEIN"/>
    <property type="match status" value="1"/>
</dbReference>
<dbReference type="InterPro" id="IPR036152">
    <property type="entry name" value="Asp/glu_Ase-like_sf"/>
</dbReference>
<dbReference type="InterPro" id="IPR006034">
    <property type="entry name" value="Asparaginase/glutaminase-like"/>
</dbReference>
<dbReference type="CDD" id="cd08963">
    <property type="entry name" value="L-asparaginase_I"/>
    <property type="match status" value="1"/>
</dbReference>
<accession>A0A926DSV1</accession>
<evidence type="ECO:0000256" key="5">
    <source>
        <dbReference type="PIRSR" id="PIRSR001220-1"/>
    </source>
</evidence>
<dbReference type="GO" id="GO:0004067">
    <property type="term" value="F:asparaginase activity"/>
    <property type="evidence" value="ECO:0007669"/>
    <property type="project" value="UniProtKB-UniRule"/>
</dbReference>
<organism evidence="11 12">
    <name type="scientific">Bianquea renquensis</name>
    <dbReference type="NCBI Taxonomy" id="2763661"/>
    <lineage>
        <taxon>Bacteria</taxon>
        <taxon>Bacillati</taxon>
        <taxon>Bacillota</taxon>
        <taxon>Clostridia</taxon>
        <taxon>Eubacteriales</taxon>
        <taxon>Bianqueaceae</taxon>
        <taxon>Bianquea</taxon>
    </lineage>
</organism>
<proteinExistence type="inferred from homology"/>
<feature type="active site" description="O-isoaspartyl threonine intermediate" evidence="5">
    <location>
        <position position="12"/>
    </location>
</feature>
<feature type="domain" description="L-asparaginase N-terminal" evidence="9">
    <location>
        <begin position="3"/>
        <end position="182"/>
    </location>
</feature>
<evidence type="ECO:0000256" key="7">
    <source>
        <dbReference type="PROSITE-ProRule" id="PRU10099"/>
    </source>
</evidence>
<dbReference type="Proteomes" id="UP000657006">
    <property type="component" value="Unassembled WGS sequence"/>
</dbReference>
<dbReference type="AlphaFoldDB" id="A0A926DSV1"/>
<feature type="domain" description="Asparaginase/glutaminase C-terminal" evidence="10">
    <location>
        <begin position="204"/>
        <end position="321"/>
    </location>
</feature>
<dbReference type="PROSITE" id="PS00144">
    <property type="entry name" value="ASN_GLN_ASE_1"/>
    <property type="match status" value="1"/>
</dbReference>
<comment type="similarity">
    <text evidence="1">Belongs to the asparaginase 1 family.</text>
</comment>
<dbReference type="SFLD" id="SFLDS00057">
    <property type="entry name" value="Glutaminase/Asparaginase"/>
    <property type="match status" value="1"/>
</dbReference>
<evidence type="ECO:0000259" key="10">
    <source>
        <dbReference type="Pfam" id="PF17763"/>
    </source>
</evidence>
<gene>
    <name evidence="11" type="ORF">H8730_06185</name>
</gene>
<evidence type="ECO:0000256" key="4">
    <source>
        <dbReference type="ARBA" id="ARBA00049366"/>
    </source>
</evidence>
<feature type="active site" evidence="8">
    <location>
        <position position="85"/>
    </location>
</feature>
<dbReference type="InterPro" id="IPR020827">
    <property type="entry name" value="Asparaginase/glutaminase_AS1"/>
</dbReference>
<evidence type="ECO:0000259" key="9">
    <source>
        <dbReference type="Pfam" id="PF00710"/>
    </source>
</evidence>
<evidence type="ECO:0000313" key="11">
    <source>
        <dbReference type="EMBL" id="MBC8543127.1"/>
    </source>
</evidence>
<evidence type="ECO:0000256" key="8">
    <source>
        <dbReference type="PROSITE-ProRule" id="PRU10100"/>
    </source>
</evidence>
<protein>
    <recommendedName>
        <fullName evidence="2">asparaginase</fullName>
        <ecNumber evidence="2">3.5.1.1</ecNumber>
    </recommendedName>
</protein>
<keyword evidence="12" id="KW-1185">Reference proteome</keyword>
<comment type="catalytic activity">
    <reaction evidence="4">
        <text>L-asparagine + H2O = L-aspartate + NH4(+)</text>
        <dbReference type="Rhea" id="RHEA:21016"/>
        <dbReference type="ChEBI" id="CHEBI:15377"/>
        <dbReference type="ChEBI" id="CHEBI:28938"/>
        <dbReference type="ChEBI" id="CHEBI:29991"/>
        <dbReference type="ChEBI" id="CHEBI:58048"/>
        <dbReference type="EC" id="3.5.1.1"/>
    </reaction>
</comment>
<dbReference type="GO" id="GO:0006520">
    <property type="term" value="P:amino acid metabolic process"/>
    <property type="evidence" value="ECO:0007669"/>
    <property type="project" value="InterPro"/>
</dbReference>
<evidence type="ECO:0000256" key="6">
    <source>
        <dbReference type="PIRSR" id="PIRSR001220-2"/>
    </source>
</evidence>
<dbReference type="EMBL" id="JACRSQ010000007">
    <property type="protein sequence ID" value="MBC8543127.1"/>
    <property type="molecule type" value="Genomic_DNA"/>
</dbReference>
<dbReference type="Pfam" id="PF00710">
    <property type="entry name" value="Asparaginase"/>
    <property type="match status" value="1"/>
</dbReference>